<feature type="transmembrane region" description="Helical" evidence="2">
    <location>
        <begin position="66"/>
        <end position="89"/>
    </location>
</feature>
<feature type="region of interest" description="Disordered" evidence="1">
    <location>
        <begin position="32"/>
        <end position="57"/>
    </location>
</feature>
<feature type="transmembrane region" description="Helical" evidence="2">
    <location>
        <begin position="150"/>
        <end position="170"/>
    </location>
</feature>
<keyword evidence="2" id="KW-0472">Membrane</keyword>
<evidence type="ECO:0000313" key="5">
    <source>
        <dbReference type="Proteomes" id="UP000199062"/>
    </source>
</evidence>
<dbReference type="Pfam" id="PF13559">
    <property type="entry name" value="DUF4129"/>
    <property type="match status" value="1"/>
</dbReference>
<evidence type="ECO:0000256" key="1">
    <source>
        <dbReference type="SAM" id="MobiDB-lite"/>
    </source>
</evidence>
<dbReference type="Proteomes" id="UP000199062">
    <property type="component" value="Unassembled WGS sequence"/>
</dbReference>
<sequence length="294" mass="30522">MARETVRNVALAVCGVLAVTLTAATLPTAFQPERSGSGGSGSVGTGEGAGQPSSPFSVGSTETVEITFLTEIATLFVTVVVLVALWYLFVNRRRAFRIAVGLLALGAVGGLLAQFFRANPERVPSPSVAPLVDNATAGGAAGESVADPSLLSLVVVAALTLVCLAAVVTVRQRSTGTATAPSDDDDQSTAAAAVGRAAGRAAERIETGDDLDNEVYRAWREMTSPLDVSRPETTTAGEFEAAAVDAGMDPGDVRELTDLFEGVRYGGRDPEPADEERAVALLRRIEDQYAEVEP</sequence>
<keyword evidence="2" id="KW-1133">Transmembrane helix</keyword>
<dbReference type="AlphaFoldDB" id="A0A1I6KMV6"/>
<feature type="domain" description="Protein-glutamine gamma-glutamyltransferase-like C-terminal" evidence="3">
    <location>
        <begin position="216"/>
        <end position="283"/>
    </location>
</feature>
<keyword evidence="5" id="KW-1185">Reference proteome</keyword>
<reference evidence="4 5" key="1">
    <citation type="submission" date="2016-10" db="EMBL/GenBank/DDBJ databases">
        <authorList>
            <person name="de Groot N.N."/>
        </authorList>
    </citation>
    <scope>NUCLEOTIDE SEQUENCE [LARGE SCALE GENOMIC DNA]</scope>
    <source>
        <strain evidence="4 5">CGMCC 1.10457</strain>
    </source>
</reference>
<dbReference type="EMBL" id="FOZK01000001">
    <property type="protein sequence ID" value="SFR92541.1"/>
    <property type="molecule type" value="Genomic_DNA"/>
</dbReference>
<feature type="transmembrane region" description="Helical" evidence="2">
    <location>
        <begin position="96"/>
        <end position="116"/>
    </location>
</feature>
<gene>
    <name evidence="4" type="ORF">SAMN05216559_1094</name>
</gene>
<proteinExistence type="predicted"/>
<evidence type="ECO:0000256" key="2">
    <source>
        <dbReference type="SAM" id="Phobius"/>
    </source>
</evidence>
<dbReference type="OrthoDB" id="206550at2157"/>
<dbReference type="STRING" id="767519.SAMN05216559_1094"/>
<name>A0A1I6KMV6_9EURY</name>
<organism evidence="4 5">
    <name type="scientific">Halomicrobium zhouii</name>
    <dbReference type="NCBI Taxonomy" id="767519"/>
    <lineage>
        <taxon>Archaea</taxon>
        <taxon>Methanobacteriati</taxon>
        <taxon>Methanobacteriota</taxon>
        <taxon>Stenosarchaea group</taxon>
        <taxon>Halobacteria</taxon>
        <taxon>Halobacteriales</taxon>
        <taxon>Haloarculaceae</taxon>
        <taxon>Halomicrobium</taxon>
    </lineage>
</organism>
<feature type="compositionally biased region" description="Gly residues" evidence="1">
    <location>
        <begin position="36"/>
        <end position="49"/>
    </location>
</feature>
<dbReference type="InterPro" id="IPR025403">
    <property type="entry name" value="TgpA-like_C"/>
</dbReference>
<accession>A0A1I6KMV6</accession>
<protein>
    <recommendedName>
        <fullName evidence="3">Protein-glutamine gamma-glutamyltransferase-like C-terminal domain-containing protein</fullName>
    </recommendedName>
</protein>
<keyword evidence="2" id="KW-0812">Transmembrane</keyword>
<evidence type="ECO:0000259" key="3">
    <source>
        <dbReference type="Pfam" id="PF13559"/>
    </source>
</evidence>
<evidence type="ECO:0000313" key="4">
    <source>
        <dbReference type="EMBL" id="SFR92541.1"/>
    </source>
</evidence>
<dbReference type="RefSeq" id="WP_089814620.1">
    <property type="nucleotide sequence ID" value="NZ_FOZK01000001.1"/>
</dbReference>